<reference evidence="8" key="1">
    <citation type="submission" date="2014-08" db="EMBL/GenBank/DDBJ databases">
        <authorList>
            <person name="Murali S."/>
            <person name="Richards S."/>
            <person name="Bandaranaike D."/>
            <person name="Bellair M."/>
            <person name="Blankenburg K."/>
            <person name="Chao H."/>
            <person name="Dinh H."/>
            <person name="Doddapaneni H."/>
            <person name="Dugan-Rocha S."/>
            <person name="Elkadiri S."/>
            <person name="Gnanaolivu R."/>
            <person name="Hughes D."/>
            <person name="Lee S."/>
            <person name="Li M."/>
            <person name="Ming W."/>
            <person name="Munidasa M."/>
            <person name="Muniz J."/>
            <person name="Nguyen L."/>
            <person name="Osuji N."/>
            <person name="Pu L.-L."/>
            <person name="Puazo M."/>
            <person name="Skinner E."/>
            <person name="Qu C."/>
            <person name="Quiroz J."/>
            <person name="Raj R."/>
            <person name="Weissenberger G."/>
            <person name="Xin Y."/>
            <person name="Zou X."/>
            <person name="Han Y."/>
            <person name="Worley K."/>
            <person name="Muzny D."/>
            <person name="Gibbs R."/>
        </authorList>
    </citation>
    <scope>NUCLEOTIDE SEQUENCE</scope>
    <source>
        <strain evidence="8">HAZT.00-mixed</strain>
        <tissue evidence="8">Whole organism</tissue>
    </source>
</reference>
<comment type="caution">
    <text evidence="8">The sequence shown here is derived from an EMBL/GenBank/DDBJ whole genome shotgun (WGS) entry which is preliminary data.</text>
</comment>
<name>A0A6A0H266_HYAAZ</name>
<evidence type="ECO:0000256" key="2">
    <source>
        <dbReference type="ARBA" id="ARBA00022833"/>
    </source>
</evidence>
<dbReference type="Gene3D" id="4.10.1040.10">
    <property type="entry name" value="DM DNA-binding domain"/>
    <property type="match status" value="2"/>
</dbReference>
<evidence type="ECO:0000313" key="8">
    <source>
        <dbReference type="EMBL" id="KAA0195460.1"/>
    </source>
</evidence>
<dbReference type="SMART" id="SM00301">
    <property type="entry name" value="DM"/>
    <property type="match status" value="2"/>
</dbReference>
<accession>A0A6A0H266</accession>
<dbReference type="PROSITE" id="PS50809">
    <property type="entry name" value="DM_2"/>
    <property type="match status" value="1"/>
</dbReference>
<dbReference type="SUPFAM" id="SSF82927">
    <property type="entry name" value="Cysteine-rich DNA binding domain, (DM domain)"/>
    <property type="match status" value="2"/>
</dbReference>
<comment type="subcellular location">
    <subcellularLocation>
        <location evidence="5">Nucleus</location>
    </subcellularLocation>
</comment>
<dbReference type="AlphaFoldDB" id="A0A6A0H266"/>
<dbReference type="InterPro" id="IPR001275">
    <property type="entry name" value="DM_DNA-bd"/>
</dbReference>
<keyword evidence="4 5" id="KW-0539">Nucleus</keyword>
<evidence type="ECO:0000256" key="3">
    <source>
        <dbReference type="ARBA" id="ARBA00023125"/>
    </source>
</evidence>
<sequence>MYTPGEQRTKKRMQHCTFCKNHGVIRKSGHVCTHKDCHCWLCQLTTKTQVVMRYQQALWRHQAREMAKNNIFPQHGLTSRQCRNHIKFSKKRGHKGKCQFENCKCAYCHLTDMRRLIMKHQQRVRRANVTAKLISSEKDDDEDSKSESHEGAHQNDGAEALEGDINDEESSEQAIAGAIKAATLAIEALPKHFEPISPTGVVSRTNRSSAVNRAPLKRECTPPREVLQADAQSPLVQFRATQTLPPPVMTNYNVQQYPDLVPNSWEKPDSRLSPPVSVASYPIAKYSPQTPTSSQATPAIYEATAPMKQEIKDEDGWPNVPATEPSLIHPHFPPALPPHTGAPMLLPPSHSTYLNRMPPFYPLVSQADEACATPQMFSPPRGNMPPMFSSARSFMFKKSPQSDYSSISKAFDSYKNRSIRDMREGYHHYENDSGVVDRDEFMYEKLFSRGVIGLPGERITVRDSIYVTETASSNAVEGLDYFAKMQFQRQFPEHFARIAEQTYPAHPPARHHPPLSAPLVGSQPGMDSTLHIPIQPCPVRLLPPELRWPLDFLRYPNPISLMYQDPLLSYNPMRFPRSNRNLP</sequence>
<proteinExistence type="predicted"/>
<dbReference type="GO" id="GO:0005634">
    <property type="term" value="C:nucleus"/>
    <property type="evidence" value="ECO:0007669"/>
    <property type="project" value="UniProtKB-SubCell"/>
</dbReference>
<evidence type="ECO:0000256" key="4">
    <source>
        <dbReference type="ARBA" id="ARBA00023242"/>
    </source>
</evidence>
<organism evidence="8">
    <name type="scientific">Hyalella azteca</name>
    <name type="common">Amphipod</name>
    <dbReference type="NCBI Taxonomy" id="294128"/>
    <lineage>
        <taxon>Eukaryota</taxon>
        <taxon>Metazoa</taxon>
        <taxon>Ecdysozoa</taxon>
        <taxon>Arthropoda</taxon>
        <taxon>Crustacea</taxon>
        <taxon>Multicrustacea</taxon>
        <taxon>Malacostraca</taxon>
        <taxon>Eumalacostraca</taxon>
        <taxon>Peracarida</taxon>
        <taxon>Amphipoda</taxon>
        <taxon>Senticaudata</taxon>
        <taxon>Talitrida</taxon>
        <taxon>Talitroidea</taxon>
        <taxon>Hyalellidae</taxon>
        <taxon>Hyalella</taxon>
    </lineage>
</organism>
<reference evidence="8" key="2">
    <citation type="journal article" date="2018" name="Environ. Sci. Technol.">
        <title>The Toxicogenome of Hyalella azteca: A Model for Sediment Ecotoxicology and Evolutionary Toxicology.</title>
        <authorList>
            <person name="Poynton H.C."/>
            <person name="Hasenbein S."/>
            <person name="Benoit J.B."/>
            <person name="Sepulveda M.S."/>
            <person name="Poelchau M.F."/>
            <person name="Hughes D.S.T."/>
            <person name="Murali S.C."/>
            <person name="Chen S."/>
            <person name="Glastad K.M."/>
            <person name="Goodisman M.A.D."/>
            <person name="Werren J.H."/>
            <person name="Vineis J.H."/>
            <person name="Bowen J.L."/>
            <person name="Friedrich M."/>
            <person name="Jones J."/>
            <person name="Robertson H.M."/>
            <person name="Feyereisen R."/>
            <person name="Mechler-Hickson A."/>
            <person name="Mathers N."/>
            <person name="Lee C.E."/>
            <person name="Colbourne J.K."/>
            <person name="Biales A."/>
            <person name="Johnston J.S."/>
            <person name="Wellborn G.A."/>
            <person name="Rosendale A.J."/>
            <person name="Cridge A.G."/>
            <person name="Munoz-Torres M.C."/>
            <person name="Bain P.A."/>
            <person name="Manny A.R."/>
            <person name="Major K.M."/>
            <person name="Lambert F.N."/>
            <person name="Vulpe C.D."/>
            <person name="Tuck P."/>
            <person name="Blalock B.J."/>
            <person name="Lin Y.Y."/>
            <person name="Smith M.E."/>
            <person name="Ochoa-Acuna H."/>
            <person name="Chen M.M."/>
            <person name="Childers C.P."/>
            <person name="Qu J."/>
            <person name="Dugan S."/>
            <person name="Lee S.L."/>
            <person name="Chao H."/>
            <person name="Dinh H."/>
            <person name="Han Y."/>
            <person name="Doddapaneni H."/>
            <person name="Worley K.C."/>
            <person name="Muzny D.M."/>
            <person name="Gibbs R.A."/>
            <person name="Richards S."/>
        </authorList>
    </citation>
    <scope>NUCLEOTIDE SEQUENCE</scope>
    <source>
        <strain evidence="8">HAZT.00-mixed</strain>
        <tissue evidence="8">Whole organism</tissue>
    </source>
</reference>
<dbReference type="Pfam" id="PF00751">
    <property type="entry name" value="DM"/>
    <property type="match status" value="1"/>
</dbReference>
<evidence type="ECO:0000256" key="5">
    <source>
        <dbReference type="PROSITE-ProRule" id="PRU00070"/>
    </source>
</evidence>
<evidence type="ECO:0000259" key="7">
    <source>
        <dbReference type="PROSITE" id="PS50809"/>
    </source>
</evidence>
<dbReference type="OrthoDB" id="6361334at2759"/>
<reference evidence="8" key="3">
    <citation type="submission" date="2019-06" db="EMBL/GenBank/DDBJ databases">
        <authorList>
            <person name="Poynton C."/>
            <person name="Hasenbein S."/>
            <person name="Benoit J.B."/>
            <person name="Sepulveda M.S."/>
            <person name="Poelchau M.F."/>
            <person name="Murali S.C."/>
            <person name="Chen S."/>
            <person name="Glastad K.M."/>
            <person name="Werren J.H."/>
            <person name="Vineis J.H."/>
            <person name="Bowen J.L."/>
            <person name="Friedrich M."/>
            <person name="Jones J."/>
            <person name="Robertson H.M."/>
            <person name="Feyereisen R."/>
            <person name="Mechler-Hickson A."/>
            <person name="Mathers N."/>
            <person name="Lee C.E."/>
            <person name="Colbourne J.K."/>
            <person name="Biales A."/>
            <person name="Johnston J.S."/>
            <person name="Wellborn G.A."/>
            <person name="Rosendale A.J."/>
            <person name="Cridge A.G."/>
            <person name="Munoz-Torres M.C."/>
            <person name="Bain P.A."/>
            <person name="Manny A.R."/>
            <person name="Major K.M."/>
            <person name="Lambert F.N."/>
            <person name="Vulpe C.D."/>
            <person name="Tuck P."/>
            <person name="Blalock B.J."/>
            <person name="Lin Y.-Y."/>
            <person name="Smith M.E."/>
            <person name="Ochoa-Acuna H."/>
            <person name="Chen M.-J.M."/>
            <person name="Childers C.P."/>
            <person name="Qu J."/>
            <person name="Dugan S."/>
            <person name="Lee S.L."/>
            <person name="Chao H."/>
            <person name="Dinh H."/>
            <person name="Han Y."/>
            <person name="Doddapaneni H."/>
            <person name="Worley K.C."/>
            <person name="Muzny D.M."/>
            <person name="Gibbs R.A."/>
            <person name="Richards S."/>
        </authorList>
    </citation>
    <scope>NUCLEOTIDE SEQUENCE</scope>
    <source>
        <strain evidence="8">HAZT.00-mixed</strain>
        <tissue evidence="8">Whole organism</tissue>
    </source>
</reference>
<feature type="region of interest" description="Disordered" evidence="6">
    <location>
        <begin position="130"/>
        <end position="158"/>
    </location>
</feature>
<dbReference type="InterPro" id="IPR026607">
    <property type="entry name" value="DMRT"/>
</dbReference>
<feature type="domain" description="DM" evidence="7">
    <location>
        <begin position="79"/>
        <end position="126"/>
    </location>
</feature>
<dbReference type="EMBL" id="JQDR03009610">
    <property type="protein sequence ID" value="KAA0195460.1"/>
    <property type="molecule type" value="Genomic_DNA"/>
</dbReference>
<keyword evidence="3 5" id="KW-0238">DNA-binding</keyword>
<dbReference type="GO" id="GO:0007548">
    <property type="term" value="P:sex differentiation"/>
    <property type="evidence" value="ECO:0007669"/>
    <property type="project" value="TreeGrafter"/>
</dbReference>
<dbReference type="PANTHER" id="PTHR12322">
    <property type="entry name" value="DOUBLESEX AND MAB-3 RELATED TRANSCRIPTION FACTOR DMRT"/>
    <property type="match status" value="1"/>
</dbReference>
<evidence type="ECO:0000256" key="6">
    <source>
        <dbReference type="SAM" id="MobiDB-lite"/>
    </source>
</evidence>
<keyword evidence="2 5" id="KW-0862">Zinc</keyword>
<dbReference type="PANTHER" id="PTHR12322:SF116">
    <property type="entry name" value="DOUBLESEX-MAB RELATED 99B"/>
    <property type="match status" value="1"/>
</dbReference>
<dbReference type="Proteomes" id="UP000711488">
    <property type="component" value="Unassembled WGS sequence"/>
</dbReference>
<protein>
    <recommendedName>
        <fullName evidence="7">DM domain-containing protein</fullName>
    </recommendedName>
</protein>
<dbReference type="InterPro" id="IPR036407">
    <property type="entry name" value="DM_DNA-bd_sf"/>
</dbReference>
<evidence type="ECO:0000256" key="1">
    <source>
        <dbReference type="ARBA" id="ARBA00022723"/>
    </source>
</evidence>
<gene>
    <name evidence="8" type="ORF">HAZT_HAZT010018</name>
</gene>
<dbReference type="GO" id="GO:0000981">
    <property type="term" value="F:DNA-binding transcription factor activity, RNA polymerase II-specific"/>
    <property type="evidence" value="ECO:0007669"/>
    <property type="project" value="TreeGrafter"/>
</dbReference>
<keyword evidence="1 5" id="KW-0479">Metal-binding</keyword>
<dbReference type="GO" id="GO:0000978">
    <property type="term" value="F:RNA polymerase II cis-regulatory region sequence-specific DNA binding"/>
    <property type="evidence" value="ECO:0007669"/>
    <property type="project" value="TreeGrafter"/>
</dbReference>
<dbReference type="GO" id="GO:0046872">
    <property type="term" value="F:metal ion binding"/>
    <property type="evidence" value="ECO:0007669"/>
    <property type="project" value="UniProtKB-KW"/>
</dbReference>
<feature type="DNA-binding region" description="DM" evidence="5">
    <location>
        <begin position="79"/>
        <end position="126"/>
    </location>
</feature>